<evidence type="ECO:0000259" key="5">
    <source>
        <dbReference type="Pfam" id="PF25779"/>
    </source>
</evidence>
<feature type="region of interest" description="Disordered" evidence="3">
    <location>
        <begin position="234"/>
        <end position="455"/>
    </location>
</feature>
<evidence type="ECO:0000313" key="6">
    <source>
        <dbReference type="EMBL" id="KAJ8355883.1"/>
    </source>
</evidence>
<feature type="domain" description="Centromere protein J C-terminal" evidence="4">
    <location>
        <begin position="993"/>
        <end position="1024"/>
    </location>
</feature>
<feature type="domain" description="Centromere protein J C-terminal" evidence="4">
    <location>
        <begin position="956"/>
        <end position="990"/>
    </location>
</feature>
<keyword evidence="7" id="KW-1185">Reference proteome</keyword>
<feature type="region of interest" description="Disordered" evidence="3">
    <location>
        <begin position="470"/>
        <end position="497"/>
    </location>
</feature>
<feature type="compositionally biased region" description="Basic and acidic residues" evidence="3">
    <location>
        <begin position="60"/>
        <end position="77"/>
    </location>
</feature>
<gene>
    <name evidence="6" type="ORF">SKAU_G00186770</name>
</gene>
<dbReference type="EMBL" id="JAINUF010000006">
    <property type="protein sequence ID" value="KAJ8355883.1"/>
    <property type="molecule type" value="Genomic_DNA"/>
</dbReference>
<dbReference type="InterPro" id="IPR047002">
    <property type="entry name" value="Tcp10_C_sf"/>
</dbReference>
<feature type="compositionally biased region" description="Basic and acidic residues" evidence="3">
    <location>
        <begin position="471"/>
        <end position="483"/>
    </location>
</feature>
<feature type="coiled-coil region" evidence="2">
    <location>
        <begin position="509"/>
        <end position="544"/>
    </location>
</feature>
<dbReference type="GO" id="GO:0005813">
    <property type="term" value="C:centrosome"/>
    <property type="evidence" value="ECO:0007669"/>
    <property type="project" value="TreeGrafter"/>
</dbReference>
<feature type="compositionally biased region" description="Basic and acidic residues" evidence="3">
    <location>
        <begin position="245"/>
        <end position="259"/>
    </location>
</feature>
<dbReference type="GO" id="GO:0005814">
    <property type="term" value="C:centriole"/>
    <property type="evidence" value="ECO:0007669"/>
    <property type="project" value="TreeGrafter"/>
</dbReference>
<evidence type="ECO:0000256" key="3">
    <source>
        <dbReference type="SAM" id="MobiDB-lite"/>
    </source>
</evidence>
<feature type="compositionally biased region" description="Low complexity" evidence="3">
    <location>
        <begin position="798"/>
        <end position="818"/>
    </location>
</feature>
<evidence type="ECO:0000256" key="2">
    <source>
        <dbReference type="SAM" id="Coils"/>
    </source>
</evidence>
<feature type="region of interest" description="Disordered" evidence="3">
    <location>
        <begin position="109"/>
        <end position="204"/>
    </location>
</feature>
<dbReference type="AlphaFoldDB" id="A0A9Q1IWV2"/>
<feature type="compositionally biased region" description="Polar residues" evidence="3">
    <location>
        <begin position="735"/>
        <end position="762"/>
    </location>
</feature>
<evidence type="ECO:0008006" key="8">
    <source>
        <dbReference type="Google" id="ProtNLM"/>
    </source>
</evidence>
<dbReference type="InterPro" id="IPR026581">
    <property type="entry name" value="TCP10L/CENPJ"/>
</dbReference>
<feature type="coiled-coil region" evidence="2">
    <location>
        <begin position="575"/>
        <end position="620"/>
    </location>
</feature>
<comment type="caution">
    <text evidence="6">The sequence shown here is derived from an EMBL/GenBank/DDBJ whole genome shotgun (WGS) entry which is preliminary data.</text>
</comment>
<evidence type="ECO:0000259" key="4">
    <source>
        <dbReference type="Pfam" id="PF07202"/>
    </source>
</evidence>
<dbReference type="Pfam" id="PF07202">
    <property type="entry name" value="Tcp10_C"/>
    <property type="match status" value="3"/>
</dbReference>
<feature type="compositionally biased region" description="Low complexity" evidence="3">
    <location>
        <begin position="396"/>
        <end position="405"/>
    </location>
</feature>
<evidence type="ECO:0000256" key="1">
    <source>
        <dbReference type="ARBA" id="ARBA00005627"/>
    </source>
</evidence>
<dbReference type="InterPro" id="IPR058029">
    <property type="entry name" value="Tubulin-bd_CENPJ"/>
</dbReference>
<dbReference type="GO" id="GO:0060271">
    <property type="term" value="P:cilium assembly"/>
    <property type="evidence" value="ECO:0007669"/>
    <property type="project" value="TreeGrafter"/>
</dbReference>
<dbReference type="PANTHER" id="PTHR10331:SF28">
    <property type="entry name" value="CENTROMERE PROTEIN J-LIKE"/>
    <property type="match status" value="1"/>
</dbReference>
<dbReference type="InterPro" id="IPR009852">
    <property type="entry name" value="CENPJ_C_dom"/>
</dbReference>
<name>A0A9Q1IWV2_SYNKA</name>
<feature type="compositionally biased region" description="Basic and acidic residues" evidence="3">
    <location>
        <begin position="109"/>
        <end position="123"/>
    </location>
</feature>
<dbReference type="Proteomes" id="UP001152622">
    <property type="component" value="Chromosome 6"/>
</dbReference>
<organism evidence="6 7">
    <name type="scientific">Synaphobranchus kaupii</name>
    <name type="common">Kaup's arrowtooth eel</name>
    <dbReference type="NCBI Taxonomy" id="118154"/>
    <lineage>
        <taxon>Eukaryota</taxon>
        <taxon>Metazoa</taxon>
        <taxon>Chordata</taxon>
        <taxon>Craniata</taxon>
        <taxon>Vertebrata</taxon>
        <taxon>Euteleostomi</taxon>
        <taxon>Actinopterygii</taxon>
        <taxon>Neopterygii</taxon>
        <taxon>Teleostei</taxon>
        <taxon>Anguilliformes</taxon>
        <taxon>Synaphobranchidae</taxon>
        <taxon>Synaphobranchus</taxon>
    </lineage>
</organism>
<protein>
    <recommendedName>
        <fullName evidence="8">Centromere protein J</fullName>
    </recommendedName>
</protein>
<feature type="region of interest" description="Disordered" evidence="3">
    <location>
        <begin position="624"/>
        <end position="850"/>
    </location>
</feature>
<reference evidence="6" key="1">
    <citation type="journal article" date="2023" name="Science">
        <title>Genome structures resolve the early diversification of teleost fishes.</title>
        <authorList>
            <person name="Parey E."/>
            <person name="Louis A."/>
            <person name="Montfort J."/>
            <person name="Bouchez O."/>
            <person name="Roques C."/>
            <person name="Iampietro C."/>
            <person name="Lluch J."/>
            <person name="Castinel A."/>
            <person name="Donnadieu C."/>
            <person name="Desvignes T."/>
            <person name="Floi Bucao C."/>
            <person name="Jouanno E."/>
            <person name="Wen M."/>
            <person name="Mejri S."/>
            <person name="Dirks R."/>
            <person name="Jansen H."/>
            <person name="Henkel C."/>
            <person name="Chen W.J."/>
            <person name="Zahm M."/>
            <person name="Cabau C."/>
            <person name="Klopp C."/>
            <person name="Thompson A.W."/>
            <person name="Robinson-Rechavi M."/>
            <person name="Braasch I."/>
            <person name="Lecointre G."/>
            <person name="Bobe J."/>
            <person name="Postlethwait J.H."/>
            <person name="Berthelot C."/>
            <person name="Roest Crollius H."/>
            <person name="Guiguen Y."/>
        </authorList>
    </citation>
    <scope>NUCLEOTIDE SEQUENCE</scope>
    <source>
        <strain evidence="6">WJC10195</strain>
    </source>
</reference>
<feature type="compositionally biased region" description="Basic and acidic residues" evidence="3">
    <location>
        <begin position="624"/>
        <end position="645"/>
    </location>
</feature>
<feature type="region of interest" description="Disordered" evidence="3">
    <location>
        <begin position="1"/>
        <end position="77"/>
    </location>
</feature>
<comment type="similarity">
    <text evidence="1">Belongs to the TCP10 family.</text>
</comment>
<evidence type="ECO:0000313" key="7">
    <source>
        <dbReference type="Proteomes" id="UP001152622"/>
    </source>
</evidence>
<proteinExistence type="inferred from homology"/>
<dbReference type="Pfam" id="PF25779">
    <property type="entry name" value="Tubulin-bind_CPAP"/>
    <property type="match status" value="1"/>
</dbReference>
<keyword evidence="2" id="KW-0175">Coiled coil</keyword>
<dbReference type="PANTHER" id="PTHR10331">
    <property type="entry name" value="T COMPLEX PROTEIN 10"/>
    <property type="match status" value="1"/>
</dbReference>
<dbReference type="Gene3D" id="2.60.450.20">
    <property type="match status" value="1"/>
</dbReference>
<sequence>MLKRHTEDVNTSEQPEDLDEAIPEKDEEDFRNLSPIKEEGNEQGEDLCFISPFGIRRKHPENPEERPIRPAVGERQKTFEEFVEEQLKADEKQDKKEVQGLESKYFLRKGEGMFRAERSRESSQKGSRRASLALPPRRMSLPGQRRRQSAPSLRHVGEAKVSPPSVLVRESPAPLISQDGADLTPEQESDVKLEGTPPGSSTESVVLNYKTCCTKISDDVAPHRQLCVAERDCTGTAQRQGGADESQRSRSFDPSDREWVSSGGWRRSEDGPHVSPARPSVGFKKVNDHIVRIPAGSSLATAGGDEIGDSQGGWEATEAIGGPPQSPPPCSSGSEAEPVRQPRELAAFQAPPTPGHKDQNLDLSDDDYASDAPSEAEGPRGPYGPGGPALLQKLPSSSSSCSTSSSEEELGALHRRKAAARPPRTKASGKTTVERRAQTRQPTTGHGAKANLKLPSTSELVASLFPTAKTKIKEPAHSGHSDRSLGSGESQSGNEPVFMLRREREPVLRENAETDHDSVLDKMKEEQNKSLQFLREKLDRFEYEKRDDLSEHVHTWARSESQVSRNKAVSPNMDLQELRLQMLALQEQFKQRESRWLLTQQRLQDQLEALTRENVELRRECVVSRTHHQEAGRTNDMLPRPHSETETVVSEAIVSGTCQVKKEERPSSRPSRSCTPVGRRLRVDSSPSAKPEGQRRERSVSAGTASRGLSDQVPPAPRTRSSTPVLNRPPIQKRAVSTSTNSRTRGLSSPSTRRHSCNSISFEDTRNPEKPNSNPHSSYNEKGVSRQGEQPTTLRADGTQSSTPSGRRTPSARRTASTESERRETRHNPGALRRPAPNVAHKVTDDELREETRYPDGKIERLLTNGRRIVIFRNGTKKEISADGKSITVTFFNGDVKHILAEEKEVYYYADAQATHTTYPDGLEVLKFPNNQIEKHRPDGTSEIIFPDQTIKRVYPDGREESIFPDGTVVKLARNGEKTLEFSNGQRETHTSQYKRREYPDGTMKTVYSNGRQETKYSSGRVRIRDRDGTIIMDKS</sequence>
<feature type="compositionally biased region" description="Polar residues" evidence="3">
    <location>
        <begin position="770"/>
        <end position="780"/>
    </location>
</feature>
<feature type="compositionally biased region" description="Basic and acidic residues" evidence="3">
    <location>
        <begin position="22"/>
        <end position="40"/>
    </location>
</feature>
<accession>A0A9Q1IWV2</accession>
<dbReference type="GO" id="GO:0015631">
    <property type="term" value="F:tubulin binding"/>
    <property type="evidence" value="ECO:0007669"/>
    <property type="project" value="TreeGrafter"/>
</dbReference>
<feature type="domain" description="Centromere protein J C-terminal" evidence="4">
    <location>
        <begin position="849"/>
        <end position="880"/>
    </location>
</feature>
<dbReference type="OrthoDB" id="10252174at2759"/>
<feature type="domain" description="CENPJ tubulin-binding region" evidence="5">
    <location>
        <begin position="62"/>
        <end position="117"/>
    </location>
</feature>
<dbReference type="GO" id="GO:0061511">
    <property type="term" value="P:centriole elongation"/>
    <property type="evidence" value="ECO:0007669"/>
    <property type="project" value="TreeGrafter"/>
</dbReference>